<dbReference type="InterPro" id="IPR016163">
    <property type="entry name" value="Ald_DH_C"/>
</dbReference>
<evidence type="ECO:0000313" key="7">
    <source>
        <dbReference type="EMBL" id="KJE90467.1"/>
    </source>
</evidence>
<dbReference type="FunFam" id="3.40.605.10:FF:000012">
    <property type="entry name" value="NAD-dependent succinate-semialdehyde dehydrogenase"/>
    <property type="match status" value="1"/>
</dbReference>
<dbReference type="GO" id="GO:0016620">
    <property type="term" value="F:oxidoreductase activity, acting on the aldehyde or oxo group of donors, NAD or NADP as acceptor"/>
    <property type="evidence" value="ECO:0007669"/>
    <property type="project" value="InterPro"/>
</dbReference>
<dbReference type="PANTHER" id="PTHR11699">
    <property type="entry name" value="ALDEHYDE DEHYDROGENASE-RELATED"/>
    <property type="match status" value="1"/>
</dbReference>
<accession>A0A0D2VKC6</accession>
<dbReference type="InParanoid" id="A0A0D2VKC6"/>
<dbReference type="STRING" id="595528.A0A0D2VKC6"/>
<keyword evidence="8" id="KW-1185">Reference proteome</keyword>
<name>A0A0D2VKC6_CAPO3</name>
<dbReference type="PhylomeDB" id="A0A0D2VKC6"/>
<dbReference type="InterPro" id="IPR016161">
    <property type="entry name" value="Ald_DH/histidinol_DH"/>
</dbReference>
<dbReference type="Proteomes" id="UP000008743">
    <property type="component" value="Unassembled WGS sequence"/>
</dbReference>
<evidence type="ECO:0000259" key="6">
    <source>
        <dbReference type="Pfam" id="PF00171"/>
    </source>
</evidence>
<proteinExistence type="inferred from homology"/>
<dbReference type="InterPro" id="IPR029510">
    <property type="entry name" value="Ald_DH_CS_GLU"/>
</dbReference>
<dbReference type="SUPFAM" id="SSF53720">
    <property type="entry name" value="ALDH-like"/>
    <property type="match status" value="1"/>
</dbReference>
<evidence type="ECO:0000256" key="5">
    <source>
        <dbReference type="RuleBase" id="RU003345"/>
    </source>
</evidence>
<sequence length="461" mass="50268">MHSIQVVSPVDGSIVATRTLATAEEVDAVIERSKVAQKAWGKVPVKERVAICLKFVDAFVAGKDEIAKELTQQMGRPISQTPGEVNGMADRAKYMISTAEEGLKDVEFHDKPGFIRFIRKDAIGVILVVAAWNYPYLIAVNCVIPAILAGNSVVLKHSAQTPLCAERFADAFKAAGLPENVFQFVHMSHAHTERAILNPSVAFVNFTGSVAGGHEVANACGKRFIGCGLELGGKDPAYVRDDCNLDHAVENLVDGSFFNSGQCCCAIERIYVHEKVYDEFVKKFVELTKQYRLGNPNDANTNLGPMVKTGAADFVRKQIKDAVAAGAVSLIDESHFPASKAGTPYLAPHVLVNVNHSMSVMKDESFGPVIGIMKVSNDEEAIKLMNDSPFGLTAAIWTNDYDAAIRIGDQIETGTWFCNRCDYLDPALAWTGVKDSGRGCALSKLAWEHLTQYKSFHVRKL</sequence>
<dbReference type="FunFam" id="3.40.309.10:FF:000009">
    <property type="entry name" value="Aldehyde dehydrogenase A"/>
    <property type="match status" value="1"/>
</dbReference>
<dbReference type="CDD" id="cd07102">
    <property type="entry name" value="ALDH_EDX86601"/>
    <property type="match status" value="1"/>
</dbReference>
<dbReference type="InterPro" id="IPR016160">
    <property type="entry name" value="Ald_DH_CS_CYS"/>
</dbReference>
<feature type="domain" description="Aldehyde dehydrogenase" evidence="6">
    <location>
        <begin position="3"/>
        <end position="455"/>
    </location>
</feature>
<organism evidence="7 8">
    <name type="scientific">Capsaspora owczarzaki (strain ATCC 30864)</name>
    <dbReference type="NCBI Taxonomy" id="595528"/>
    <lineage>
        <taxon>Eukaryota</taxon>
        <taxon>Filasterea</taxon>
        <taxon>Capsaspora</taxon>
    </lineage>
</organism>
<dbReference type="Gene3D" id="3.40.605.10">
    <property type="entry name" value="Aldehyde Dehydrogenase, Chain A, domain 1"/>
    <property type="match status" value="1"/>
</dbReference>
<reference evidence="8" key="1">
    <citation type="submission" date="2011-02" db="EMBL/GenBank/DDBJ databases">
        <title>The Genome Sequence of Capsaspora owczarzaki ATCC 30864.</title>
        <authorList>
            <person name="Russ C."/>
            <person name="Cuomo C."/>
            <person name="Burger G."/>
            <person name="Gray M.W."/>
            <person name="Holland P.W.H."/>
            <person name="King N."/>
            <person name="Lang F.B.F."/>
            <person name="Roger A.J."/>
            <person name="Ruiz-Trillo I."/>
            <person name="Young S.K."/>
            <person name="Zeng Q."/>
            <person name="Gargeya S."/>
            <person name="Alvarado L."/>
            <person name="Berlin A."/>
            <person name="Chapman S.B."/>
            <person name="Chen Z."/>
            <person name="Freedman E."/>
            <person name="Gellesch M."/>
            <person name="Goldberg J."/>
            <person name="Griggs A."/>
            <person name="Gujja S."/>
            <person name="Heilman E."/>
            <person name="Heiman D."/>
            <person name="Howarth C."/>
            <person name="Mehta T."/>
            <person name="Neiman D."/>
            <person name="Pearson M."/>
            <person name="Roberts A."/>
            <person name="Saif S."/>
            <person name="Shea T."/>
            <person name="Shenoy N."/>
            <person name="Sisk P."/>
            <person name="Stolte C."/>
            <person name="Sykes S."/>
            <person name="White J."/>
            <person name="Yandava C."/>
            <person name="Haas B."/>
            <person name="Nusbaum C."/>
            <person name="Birren B."/>
        </authorList>
    </citation>
    <scope>NUCLEOTIDE SEQUENCE</scope>
    <source>
        <strain evidence="8">ATCC 30864</strain>
    </source>
</reference>
<dbReference type="AlphaFoldDB" id="A0A0D2VKC6"/>
<evidence type="ECO:0000256" key="4">
    <source>
        <dbReference type="PROSITE-ProRule" id="PRU10007"/>
    </source>
</evidence>
<dbReference type="OrthoDB" id="310895at2759"/>
<dbReference type="InterPro" id="IPR015590">
    <property type="entry name" value="Aldehyde_DH_dom"/>
</dbReference>
<keyword evidence="3 5" id="KW-0560">Oxidoreductase</keyword>
<dbReference type="Pfam" id="PF00171">
    <property type="entry name" value="Aldedh"/>
    <property type="match status" value="1"/>
</dbReference>
<dbReference type="RefSeq" id="XP_004364645.1">
    <property type="nucleotide sequence ID" value="XM_004364588.2"/>
</dbReference>
<evidence type="ECO:0000313" key="8">
    <source>
        <dbReference type="Proteomes" id="UP000008743"/>
    </source>
</evidence>
<protein>
    <submittedName>
        <fullName evidence="7">Aldehyde dehydrogenase</fullName>
    </submittedName>
</protein>
<keyword evidence="2" id="KW-0521">NADP</keyword>
<evidence type="ECO:0000256" key="3">
    <source>
        <dbReference type="ARBA" id="ARBA00023002"/>
    </source>
</evidence>
<dbReference type="PROSITE" id="PS00687">
    <property type="entry name" value="ALDEHYDE_DEHYDR_GLU"/>
    <property type="match status" value="1"/>
</dbReference>
<evidence type="ECO:0000256" key="1">
    <source>
        <dbReference type="ARBA" id="ARBA00009986"/>
    </source>
</evidence>
<gene>
    <name evidence="7" type="ORF">CAOG_001777</name>
</gene>
<feature type="active site" evidence="4">
    <location>
        <position position="230"/>
    </location>
</feature>
<dbReference type="InterPro" id="IPR016162">
    <property type="entry name" value="Ald_DH_N"/>
</dbReference>
<dbReference type="PROSITE" id="PS00070">
    <property type="entry name" value="ALDEHYDE_DEHYDR_CYS"/>
    <property type="match status" value="1"/>
</dbReference>
<dbReference type="eggNOG" id="KOG2450">
    <property type="taxonomic scope" value="Eukaryota"/>
</dbReference>
<comment type="similarity">
    <text evidence="1 5">Belongs to the aldehyde dehydrogenase family.</text>
</comment>
<dbReference type="EMBL" id="KE346361">
    <property type="protein sequence ID" value="KJE90467.1"/>
    <property type="molecule type" value="Genomic_DNA"/>
</dbReference>
<dbReference type="OMA" id="FPEGCFQ"/>
<evidence type="ECO:0000256" key="2">
    <source>
        <dbReference type="ARBA" id="ARBA00022857"/>
    </source>
</evidence>
<dbReference type="Gene3D" id="3.40.309.10">
    <property type="entry name" value="Aldehyde Dehydrogenase, Chain A, domain 2"/>
    <property type="match status" value="1"/>
</dbReference>